<dbReference type="PROSITE" id="PS50111">
    <property type="entry name" value="CHEMOTAXIS_TRANSDUC_2"/>
    <property type="match status" value="1"/>
</dbReference>
<reference evidence="6" key="1">
    <citation type="submission" date="2015-10" db="EMBL/GenBank/DDBJ databases">
        <authorList>
            <person name="Gilbert D.G."/>
        </authorList>
    </citation>
    <scope>NUCLEOTIDE SEQUENCE</scope>
    <source>
        <strain evidence="6">Phyl III-seqv23</strain>
    </source>
</reference>
<organism evidence="6">
    <name type="scientific">Ralstonia solanacearum</name>
    <name type="common">Pseudomonas solanacearum</name>
    <dbReference type="NCBI Taxonomy" id="305"/>
    <lineage>
        <taxon>Bacteria</taxon>
        <taxon>Pseudomonadati</taxon>
        <taxon>Pseudomonadota</taxon>
        <taxon>Betaproteobacteria</taxon>
        <taxon>Burkholderiales</taxon>
        <taxon>Burkholderiaceae</taxon>
        <taxon>Ralstonia</taxon>
        <taxon>Ralstonia solanacearum species complex</taxon>
    </lineage>
</organism>
<feature type="domain" description="Methyl-accepting transducer" evidence="3">
    <location>
        <begin position="1"/>
        <end position="32"/>
    </location>
</feature>
<evidence type="ECO:0000313" key="4">
    <source>
        <dbReference type="EMBL" id="CUV24367.1"/>
    </source>
</evidence>
<protein>
    <submittedName>
        <fullName evidence="6">Putative methyl-accepting chemotaxis transducer transmembrane protein</fullName>
    </submittedName>
</protein>
<dbReference type="AlphaFoldDB" id="A0A0S4VXG9"/>
<proteinExistence type="predicted"/>
<accession>A0A0S4VXG9</accession>
<dbReference type="EMBL" id="LN899825">
    <property type="protein sequence ID" value="CUV36734.1"/>
    <property type="molecule type" value="Genomic_DNA"/>
</dbReference>
<evidence type="ECO:0000313" key="6">
    <source>
        <dbReference type="EMBL" id="CUV38597.1"/>
    </source>
</evidence>
<dbReference type="Gene3D" id="1.10.287.950">
    <property type="entry name" value="Methyl-accepting chemotaxis protein"/>
    <property type="match status" value="1"/>
</dbReference>
<gene>
    <name evidence="7" type="ORF">RD1301_v1_5380002</name>
    <name evidence="4" type="ORF">RUN1744_v1_620059</name>
    <name evidence="5" type="ORF">TD1301_v1_2330003</name>
    <name evidence="6" type="ORF">TF3108_v1_150002</name>
</gene>
<keyword evidence="6" id="KW-0472">Membrane</keyword>
<sequence length="69" mass="7372">MEAARAGDQGRGFAVVANEVRSLAQRSAKAAKAAKAAKEIKEIKELIASSVERIHDSSTLATRYSGSRR</sequence>
<dbReference type="PANTHER" id="PTHR32089:SF112">
    <property type="entry name" value="LYSOZYME-LIKE PROTEIN-RELATED"/>
    <property type="match status" value="1"/>
</dbReference>
<dbReference type="InterPro" id="IPR004089">
    <property type="entry name" value="MCPsignal_dom"/>
</dbReference>
<evidence type="ECO:0000259" key="3">
    <source>
        <dbReference type="PROSITE" id="PS50111"/>
    </source>
</evidence>
<evidence type="ECO:0000256" key="2">
    <source>
        <dbReference type="PROSITE-ProRule" id="PRU00284"/>
    </source>
</evidence>
<dbReference type="EMBL" id="LN899826">
    <property type="protein sequence ID" value="CUV38597.1"/>
    <property type="molecule type" value="Genomic_DNA"/>
</dbReference>
<dbReference type="EMBL" id="LN899822">
    <property type="protein sequence ID" value="CUV64226.1"/>
    <property type="molecule type" value="Genomic_DNA"/>
</dbReference>
<evidence type="ECO:0000256" key="1">
    <source>
        <dbReference type="ARBA" id="ARBA00023224"/>
    </source>
</evidence>
<dbReference type="Pfam" id="PF00015">
    <property type="entry name" value="MCPsignal"/>
    <property type="match status" value="1"/>
</dbReference>
<keyword evidence="6" id="KW-0812">Transmembrane</keyword>
<dbReference type="GO" id="GO:0016020">
    <property type="term" value="C:membrane"/>
    <property type="evidence" value="ECO:0007669"/>
    <property type="project" value="InterPro"/>
</dbReference>
<evidence type="ECO:0000313" key="7">
    <source>
        <dbReference type="EMBL" id="CUV64226.1"/>
    </source>
</evidence>
<dbReference type="PANTHER" id="PTHR32089">
    <property type="entry name" value="METHYL-ACCEPTING CHEMOTAXIS PROTEIN MCPB"/>
    <property type="match status" value="1"/>
</dbReference>
<dbReference type="GO" id="GO:0007165">
    <property type="term" value="P:signal transduction"/>
    <property type="evidence" value="ECO:0007669"/>
    <property type="project" value="UniProtKB-KW"/>
</dbReference>
<name>A0A0S4VXG9_RALSL</name>
<dbReference type="EMBL" id="LN899823">
    <property type="protein sequence ID" value="CUV24367.1"/>
    <property type="molecule type" value="Genomic_DNA"/>
</dbReference>
<keyword evidence="1 2" id="KW-0807">Transducer</keyword>
<dbReference type="SUPFAM" id="SSF58104">
    <property type="entry name" value="Methyl-accepting chemotaxis protein (MCP) signaling domain"/>
    <property type="match status" value="1"/>
</dbReference>
<evidence type="ECO:0000313" key="5">
    <source>
        <dbReference type="EMBL" id="CUV36734.1"/>
    </source>
</evidence>